<keyword evidence="1" id="KW-0479">Metal-binding</keyword>
<dbReference type="InterPro" id="IPR047153">
    <property type="entry name" value="TRIM45/56/19-like"/>
</dbReference>
<dbReference type="SMART" id="SM00184">
    <property type="entry name" value="RING"/>
    <property type="match status" value="1"/>
</dbReference>
<dbReference type="Proteomes" id="UP001152320">
    <property type="component" value="Chromosome 14"/>
</dbReference>
<proteinExistence type="predicted"/>
<sequence length="422" mass="47667">MKEYSSSIVKTRISHPSLSPPRPPPLPHPTPKMSNLGENVESLIQCSLCLETLREPKLLPCLHRFCLECLENAVRALGKGRLKSFSCPLCREEIVIPPEGPRGFKTDFFVAQLTAYLNENSRKKVDTFRKDNLIPFKVDDKHFADGIKFIDNICPISKYLVVTRSTFILTKGSTVFLEAFDLNGRSVMCIEIQSTTSGPPLYACVAAVDDDRLIIGCSRKLLIMKIPDQQTLKITRLPQKEKRITSVTANTGIIVVSNNVNTNLDIYDSETLELIQSVSTDHCVARNMVSVFMIEEHLALVPYRGNTVLISNVTGDRILKTIVSPENEPNCTPLSICTDSRKYVYVLWRKLRKAKMLNGKQLYHGEKLLVRYVLEETGGYKQVASFEVDEQSHRICVQKVDEDVEKLILATRKELYSCDLLL</sequence>
<dbReference type="InterPro" id="IPR017907">
    <property type="entry name" value="Znf_RING_CS"/>
</dbReference>
<dbReference type="InterPro" id="IPR036322">
    <property type="entry name" value="WD40_repeat_dom_sf"/>
</dbReference>
<dbReference type="PROSITE" id="PS00518">
    <property type="entry name" value="ZF_RING_1"/>
    <property type="match status" value="1"/>
</dbReference>
<dbReference type="InterPro" id="IPR018957">
    <property type="entry name" value="Znf_C3HC4_RING-type"/>
</dbReference>
<feature type="compositionally biased region" description="Pro residues" evidence="5">
    <location>
        <begin position="18"/>
        <end position="30"/>
    </location>
</feature>
<dbReference type="Gene3D" id="2.130.10.10">
    <property type="entry name" value="YVTN repeat-like/Quinoprotein amine dehydrogenase"/>
    <property type="match status" value="1"/>
</dbReference>
<evidence type="ECO:0000256" key="4">
    <source>
        <dbReference type="PROSITE-ProRule" id="PRU00175"/>
    </source>
</evidence>
<feature type="domain" description="RING-type" evidence="6">
    <location>
        <begin position="46"/>
        <end position="91"/>
    </location>
</feature>
<dbReference type="InterPro" id="IPR001841">
    <property type="entry name" value="Znf_RING"/>
</dbReference>
<dbReference type="SUPFAM" id="SSF50978">
    <property type="entry name" value="WD40 repeat-like"/>
    <property type="match status" value="1"/>
</dbReference>
<feature type="region of interest" description="Disordered" evidence="5">
    <location>
        <begin position="1"/>
        <end position="34"/>
    </location>
</feature>
<evidence type="ECO:0000313" key="8">
    <source>
        <dbReference type="Proteomes" id="UP001152320"/>
    </source>
</evidence>
<dbReference type="OrthoDB" id="9992988at2759"/>
<dbReference type="PROSITE" id="PS50089">
    <property type="entry name" value="ZF_RING_2"/>
    <property type="match status" value="1"/>
</dbReference>
<reference evidence="7" key="1">
    <citation type="submission" date="2021-10" db="EMBL/GenBank/DDBJ databases">
        <title>Tropical sea cucumber genome reveals ecological adaptation and Cuvierian tubules defense mechanism.</title>
        <authorList>
            <person name="Chen T."/>
        </authorList>
    </citation>
    <scope>NUCLEOTIDE SEQUENCE</scope>
    <source>
        <strain evidence="7">Nanhai2018</strain>
        <tissue evidence="7">Muscle</tissue>
    </source>
</reference>
<name>A0A9Q1H2J0_HOLLE</name>
<dbReference type="EMBL" id="JAIZAY010000014">
    <property type="protein sequence ID" value="KAJ8029791.1"/>
    <property type="molecule type" value="Genomic_DNA"/>
</dbReference>
<evidence type="ECO:0000256" key="3">
    <source>
        <dbReference type="ARBA" id="ARBA00022833"/>
    </source>
</evidence>
<dbReference type="SUPFAM" id="SSF57850">
    <property type="entry name" value="RING/U-box"/>
    <property type="match status" value="1"/>
</dbReference>
<keyword evidence="8" id="KW-1185">Reference proteome</keyword>
<comment type="caution">
    <text evidence="7">The sequence shown here is derived from an EMBL/GenBank/DDBJ whole genome shotgun (WGS) entry which is preliminary data.</text>
</comment>
<dbReference type="PANTHER" id="PTHR25462:SF296">
    <property type="entry name" value="MEIOTIC P26, ISOFORM F"/>
    <property type="match status" value="1"/>
</dbReference>
<evidence type="ECO:0000259" key="6">
    <source>
        <dbReference type="PROSITE" id="PS50089"/>
    </source>
</evidence>
<dbReference type="Pfam" id="PF00097">
    <property type="entry name" value="zf-C3HC4"/>
    <property type="match status" value="1"/>
</dbReference>
<dbReference type="InterPro" id="IPR013083">
    <property type="entry name" value="Znf_RING/FYVE/PHD"/>
</dbReference>
<dbReference type="Gene3D" id="3.30.40.10">
    <property type="entry name" value="Zinc/RING finger domain, C3HC4 (zinc finger)"/>
    <property type="match status" value="1"/>
</dbReference>
<gene>
    <name evidence="7" type="ORF">HOLleu_29281</name>
</gene>
<evidence type="ECO:0000256" key="1">
    <source>
        <dbReference type="ARBA" id="ARBA00022723"/>
    </source>
</evidence>
<accession>A0A9Q1H2J0</accession>
<evidence type="ECO:0000313" key="7">
    <source>
        <dbReference type="EMBL" id="KAJ8029791.1"/>
    </source>
</evidence>
<keyword evidence="2 4" id="KW-0863">Zinc-finger</keyword>
<evidence type="ECO:0000256" key="5">
    <source>
        <dbReference type="SAM" id="MobiDB-lite"/>
    </source>
</evidence>
<organism evidence="7 8">
    <name type="scientific">Holothuria leucospilota</name>
    <name type="common">Black long sea cucumber</name>
    <name type="synonym">Mertensiothuria leucospilota</name>
    <dbReference type="NCBI Taxonomy" id="206669"/>
    <lineage>
        <taxon>Eukaryota</taxon>
        <taxon>Metazoa</taxon>
        <taxon>Echinodermata</taxon>
        <taxon>Eleutherozoa</taxon>
        <taxon>Echinozoa</taxon>
        <taxon>Holothuroidea</taxon>
        <taxon>Aspidochirotacea</taxon>
        <taxon>Aspidochirotida</taxon>
        <taxon>Holothuriidae</taxon>
        <taxon>Holothuria</taxon>
    </lineage>
</organism>
<protein>
    <submittedName>
        <fullName evidence="7">E3 ubiquitin-protein ligase TRIM56</fullName>
    </submittedName>
</protein>
<dbReference type="PANTHER" id="PTHR25462">
    <property type="entry name" value="BONUS, ISOFORM C-RELATED"/>
    <property type="match status" value="1"/>
</dbReference>
<dbReference type="InterPro" id="IPR015943">
    <property type="entry name" value="WD40/YVTN_repeat-like_dom_sf"/>
</dbReference>
<keyword evidence="3" id="KW-0862">Zinc</keyword>
<dbReference type="GO" id="GO:0008270">
    <property type="term" value="F:zinc ion binding"/>
    <property type="evidence" value="ECO:0007669"/>
    <property type="project" value="UniProtKB-KW"/>
</dbReference>
<evidence type="ECO:0000256" key="2">
    <source>
        <dbReference type="ARBA" id="ARBA00022771"/>
    </source>
</evidence>
<dbReference type="AlphaFoldDB" id="A0A9Q1H2J0"/>